<dbReference type="Proteomes" id="UP000237846">
    <property type="component" value="Unassembled WGS sequence"/>
</dbReference>
<organism evidence="1 2">
    <name type="scientific">Allonocardiopsis opalescens</name>
    <dbReference type="NCBI Taxonomy" id="1144618"/>
    <lineage>
        <taxon>Bacteria</taxon>
        <taxon>Bacillati</taxon>
        <taxon>Actinomycetota</taxon>
        <taxon>Actinomycetes</taxon>
        <taxon>Streptosporangiales</taxon>
        <taxon>Allonocardiopsis</taxon>
    </lineage>
</organism>
<gene>
    <name evidence="1" type="ORF">CLV72_101597</name>
</gene>
<name>A0A2T0QDJ9_9ACTN</name>
<dbReference type="RefSeq" id="WP_106238698.1">
    <property type="nucleotide sequence ID" value="NZ_PVZC01000001.1"/>
</dbReference>
<comment type="caution">
    <text evidence="1">The sequence shown here is derived from an EMBL/GenBank/DDBJ whole genome shotgun (WGS) entry which is preliminary data.</text>
</comment>
<dbReference type="EMBL" id="PVZC01000001">
    <property type="protein sequence ID" value="PRY01999.1"/>
    <property type="molecule type" value="Genomic_DNA"/>
</dbReference>
<protein>
    <submittedName>
        <fullName evidence="1">Uncharacterized protein DUF222</fullName>
    </submittedName>
</protein>
<reference evidence="1 2" key="1">
    <citation type="submission" date="2018-03" db="EMBL/GenBank/DDBJ databases">
        <title>Genomic Encyclopedia of Archaeal and Bacterial Type Strains, Phase II (KMG-II): from individual species to whole genera.</title>
        <authorList>
            <person name="Goeker M."/>
        </authorList>
    </citation>
    <scope>NUCLEOTIDE SEQUENCE [LARGE SCALE GENOMIC DNA]</scope>
    <source>
        <strain evidence="1 2">DSM 45601</strain>
    </source>
</reference>
<proteinExistence type="predicted"/>
<evidence type="ECO:0000313" key="2">
    <source>
        <dbReference type="Proteomes" id="UP000237846"/>
    </source>
</evidence>
<dbReference type="AlphaFoldDB" id="A0A2T0QDJ9"/>
<sequence>MSSIIEEASDDPLAFGEAALDTLAVAGVALLAQGVRRSDRPDALVPGADGAEGGVLDLEARLPADEHALFTRVLAAFTDPPRRGDRRTLGQRRADAVAAMSRRALDAEARGGRRAAFD</sequence>
<evidence type="ECO:0000313" key="1">
    <source>
        <dbReference type="EMBL" id="PRY01999.1"/>
    </source>
</evidence>
<accession>A0A2T0QDJ9</accession>
<keyword evidence="2" id="KW-1185">Reference proteome</keyword>